<protein>
    <submittedName>
        <fullName evidence="1">Uncharacterized protein</fullName>
    </submittedName>
</protein>
<name>A0A016T5G0_9BILA</name>
<dbReference type="AlphaFoldDB" id="A0A016T5G0"/>
<dbReference type="Proteomes" id="UP000024635">
    <property type="component" value="Unassembled WGS sequence"/>
</dbReference>
<proteinExistence type="predicted"/>
<organism evidence="1 2">
    <name type="scientific">Ancylostoma ceylanicum</name>
    <dbReference type="NCBI Taxonomy" id="53326"/>
    <lineage>
        <taxon>Eukaryota</taxon>
        <taxon>Metazoa</taxon>
        <taxon>Ecdysozoa</taxon>
        <taxon>Nematoda</taxon>
        <taxon>Chromadorea</taxon>
        <taxon>Rhabditida</taxon>
        <taxon>Rhabditina</taxon>
        <taxon>Rhabditomorpha</taxon>
        <taxon>Strongyloidea</taxon>
        <taxon>Ancylostomatidae</taxon>
        <taxon>Ancylostomatinae</taxon>
        <taxon>Ancylostoma</taxon>
    </lineage>
</organism>
<evidence type="ECO:0000313" key="1">
    <source>
        <dbReference type="EMBL" id="EYB98203.1"/>
    </source>
</evidence>
<keyword evidence="2" id="KW-1185">Reference proteome</keyword>
<comment type="caution">
    <text evidence="1">The sequence shown here is derived from an EMBL/GenBank/DDBJ whole genome shotgun (WGS) entry which is preliminary data.</text>
</comment>
<accession>A0A016T5G0</accession>
<reference evidence="2" key="1">
    <citation type="journal article" date="2015" name="Nat. Genet.">
        <title>The genome and transcriptome of the zoonotic hookworm Ancylostoma ceylanicum identify infection-specific gene families.</title>
        <authorList>
            <person name="Schwarz E.M."/>
            <person name="Hu Y."/>
            <person name="Antoshechkin I."/>
            <person name="Miller M.M."/>
            <person name="Sternberg P.W."/>
            <person name="Aroian R.V."/>
        </authorList>
    </citation>
    <scope>NUCLEOTIDE SEQUENCE</scope>
    <source>
        <strain evidence="2">HY135</strain>
    </source>
</reference>
<evidence type="ECO:0000313" key="2">
    <source>
        <dbReference type="Proteomes" id="UP000024635"/>
    </source>
</evidence>
<sequence length="110" mass="12076">MLRRYGQAMKGHPKSSQVQLFICCLARVLALTLYIVTSYPPPRLLLQCTSIRPSSSLRRNHISICSKESLALATKCAPNKLCVLNFDSLAERNCGRASPGLTVAITQSKV</sequence>
<dbReference type="EMBL" id="JARK01001469">
    <property type="protein sequence ID" value="EYB98203.1"/>
    <property type="molecule type" value="Genomic_DNA"/>
</dbReference>
<gene>
    <name evidence="1" type="primary">Acey_s0133.g1763</name>
    <name evidence="1" type="ORF">Y032_0133g1763</name>
</gene>